<accession>A0A3P3XGJ4</accession>
<dbReference type="GO" id="GO:0016747">
    <property type="term" value="F:acyltransferase activity, transferring groups other than amino-acyl groups"/>
    <property type="evidence" value="ECO:0007669"/>
    <property type="project" value="InterPro"/>
</dbReference>
<dbReference type="AlphaFoldDB" id="A0A3P3XGJ4"/>
<dbReference type="Pfam" id="PF00583">
    <property type="entry name" value="Acetyltransf_1"/>
    <property type="match status" value="1"/>
</dbReference>
<protein>
    <recommendedName>
        <fullName evidence="1">N-acetyltransferase domain-containing protein</fullName>
    </recommendedName>
</protein>
<dbReference type="InterPro" id="IPR000182">
    <property type="entry name" value="GNAT_dom"/>
</dbReference>
<dbReference type="SUPFAM" id="SSF55729">
    <property type="entry name" value="Acyl-CoA N-acyltransferases (Nat)"/>
    <property type="match status" value="1"/>
</dbReference>
<organism evidence="2">
    <name type="scientific">uncultured spirochete</name>
    <dbReference type="NCBI Taxonomy" id="156406"/>
    <lineage>
        <taxon>Bacteria</taxon>
        <taxon>Pseudomonadati</taxon>
        <taxon>Spirochaetota</taxon>
        <taxon>Spirochaetia</taxon>
        <taxon>Spirochaetales</taxon>
        <taxon>environmental samples</taxon>
    </lineage>
</organism>
<dbReference type="InterPro" id="IPR016181">
    <property type="entry name" value="Acyl_CoA_acyltransferase"/>
</dbReference>
<dbReference type="PROSITE" id="PS51186">
    <property type="entry name" value="GNAT"/>
    <property type="match status" value="1"/>
</dbReference>
<evidence type="ECO:0000259" key="1">
    <source>
        <dbReference type="PROSITE" id="PS51186"/>
    </source>
</evidence>
<sequence length="302" mass="33784">MWTSARALLMEESILSFLRTREYECVQAGEAVQSARSVPAGPPLFQIYVHRHSRTAAFEAIDGIAVQWLDGAVHLILPPSPHDDAGLVALLKDTSNIRRIAGTKHAVMRITGKMPSMNWNHALFLLMQLPHAQSSHSQQPHSQLLRQKHVSDTPRVDGEPVRCVDASFEDLNALVSLHLEYEREELALYSADASETEMRMRSLLANQIVCMAWAGNEAIGKVNTNARGIYCDQIGGFYVKKEWRSMGIGTNLLLYLLKKIEAEGRHAVLFVRHDNLAALRVYQHLGFLAVGEYAISVARQHI</sequence>
<evidence type="ECO:0000313" key="2">
    <source>
        <dbReference type="EMBL" id="SLM10820.1"/>
    </source>
</evidence>
<feature type="domain" description="N-acetyltransferase" evidence="1">
    <location>
        <begin position="159"/>
        <end position="302"/>
    </location>
</feature>
<dbReference type="EMBL" id="FWDM01000007">
    <property type="protein sequence ID" value="SLM10820.1"/>
    <property type="molecule type" value="Genomic_DNA"/>
</dbReference>
<name>A0A3P3XGJ4_9SPIR</name>
<proteinExistence type="predicted"/>
<dbReference type="Gene3D" id="3.40.630.30">
    <property type="match status" value="1"/>
</dbReference>
<reference evidence="2" key="1">
    <citation type="submission" date="2017-02" db="EMBL/GenBank/DDBJ databases">
        <authorList>
            <person name="Regsiter A."/>
            <person name="William W."/>
        </authorList>
    </citation>
    <scope>NUCLEOTIDE SEQUENCE</scope>
    <source>
        <strain evidence="2">Bib</strain>
    </source>
</reference>
<gene>
    <name evidence="2" type="ORF">SPIROBIBN47_150131</name>
</gene>
<dbReference type="CDD" id="cd04301">
    <property type="entry name" value="NAT_SF"/>
    <property type="match status" value="1"/>
</dbReference>